<dbReference type="RefSeq" id="WP_312031017.1">
    <property type="nucleotide sequence ID" value="NZ_CP051151.1"/>
</dbReference>
<dbReference type="Proteomes" id="UP000512167">
    <property type="component" value="Chromosome"/>
</dbReference>
<evidence type="ECO:0000259" key="1">
    <source>
        <dbReference type="Pfam" id="PF19854"/>
    </source>
</evidence>
<dbReference type="EMBL" id="CP051151">
    <property type="protein sequence ID" value="QLY40190.1"/>
    <property type="molecule type" value="Genomic_DNA"/>
</dbReference>
<evidence type="ECO:0000313" key="2">
    <source>
        <dbReference type="EMBL" id="QLY40190.1"/>
    </source>
</evidence>
<dbReference type="InterPro" id="IPR046292">
    <property type="entry name" value="DUF6329"/>
</dbReference>
<feature type="domain" description="DUF6329" evidence="1">
    <location>
        <begin position="61"/>
        <end position="91"/>
    </location>
</feature>
<proteinExistence type="predicted"/>
<sequence>MKVNLIRKATPEELLPQDEFIIEKEIIIAEDLFERFIHDPLDDYDFIKENIDIMYCDKEDVFHCIFITSKAHEFGILVESEGYHYARYTAYINKSVLRSE</sequence>
<protein>
    <recommendedName>
        <fullName evidence="1">DUF6329 domain-containing protein</fullName>
    </recommendedName>
</protein>
<dbReference type="AlphaFoldDB" id="A0A7L6N1P2"/>
<dbReference type="KEGG" id="tbk:HF295_04655"/>
<reference evidence="2 3" key="1">
    <citation type="submission" date="2020-04" db="EMBL/GenBank/DDBJ databases">
        <authorList>
            <person name="Zheng R.K."/>
            <person name="Sun C.M."/>
        </authorList>
    </citation>
    <scope>NUCLEOTIDE SEQUENCE [LARGE SCALE GENOMIC DNA]</scope>
    <source>
        <strain evidence="3">zrk29</strain>
    </source>
</reference>
<accession>A0A7L6N1P2</accession>
<gene>
    <name evidence="2" type="ORF">HF295_04655</name>
</gene>
<keyword evidence="3" id="KW-1185">Reference proteome</keyword>
<evidence type="ECO:0000313" key="3">
    <source>
        <dbReference type="Proteomes" id="UP000512167"/>
    </source>
</evidence>
<name>A0A7L6N1P2_9MOLU</name>
<organism evidence="2 3">
    <name type="scientific">Hujiaoplasma nucleasis</name>
    <dbReference type="NCBI Taxonomy" id="2725268"/>
    <lineage>
        <taxon>Bacteria</taxon>
        <taxon>Bacillati</taxon>
        <taxon>Mycoplasmatota</taxon>
        <taxon>Mollicutes</taxon>
        <taxon>Candidatus Izemoplasmatales</taxon>
        <taxon>Hujiaoplasmataceae</taxon>
        <taxon>Hujiaoplasma</taxon>
    </lineage>
</organism>
<dbReference type="Pfam" id="PF19854">
    <property type="entry name" value="DUF6329"/>
    <property type="match status" value="1"/>
</dbReference>